<evidence type="ECO:0000256" key="7">
    <source>
        <dbReference type="ARBA" id="ARBA00023136"/>
    </source>
</evidence>
<dbReference type="RefSeq" id="WP_044836037.1">
    <property type="nucleotide sequence ID" value="NZ_CP059735.1"/>
</dbReference>
<dbReference type="GO" id="GO:0004436">
    <property type="term" value="F:phosphatidylinositol diacylglycerol-lyase activity"/>
    <property type="evidence" value="ECO:0007669"/>
    <property type="project" value="UniProtKB-EC"/>
</dbReference>
<sequence>MFKGNKKLLTATLSSILIVPTSFAINLDNVEWEREAFLEQNKIENRYATVSESTILQAHNAYNSTDYGYSIDPNHRYTFTEMVELGARSLEIDMYTTTGDRIIVCHGLCDYVGDDLLDRFLTRIVNASNNNDDYTPILIQIEKGNDDIQGRLADIIATVPDFADKLYTPLDRPGFDPDNDRLEADEFILDEIRDAGKLFMFYGGGVGSSNNQSYRNTVFNLGPKKEEKNTGNLEAEGMCNLDHTQMYRVVEDHTNIGRTSPRRVYGYQELREAMDCGVNMFGLDSNEWSWVTTTRLNELVWSWKNGLPNSDGQHCAIIRAADAENQELGYFTDLSCETTKRALCKSSAGDWAVTDTTSSWATSISNCTNEYGSDYTFSMPVSKVELAAANEAIRESNDRKGYTGGTQTNVWIDYAKRTEMRIHNVWTPFATRFYFDRLTTPGKG</sequence>
<dbReference type="InterPro" id="IPR001304">
    <property type="entry name" value="C-type_lectin-like"/>
</dbReference>
<dbReference type="PROSITE" id="PS50041">
    <property type="entry name" value="C_TYPE_LECTIN_2"/>
    <property type="match status" value="1"/>
</dbReference>
<comment type="catalytic activity">
    <reaction evidence="1">
        <text>a 1,2-diacyl-sn-glycero-3-phospho-(1D-myo-inositol) = 1D-myo-inositol 1,2-cyclic phosphate + a 1,2-diacyl-sn-glycerol</text>
        <dbReference type="Rhea" id="RHEA:17093"/>
        <dbReference type="ChEBI" id="CHEBI:17815"/>
        <dbReference type="ChEBI" id="CHEBI:57880"/>
        <dbReference type="ChEBI" id="CHEBI:58484"/>
        <dbReference type="EC" id="4.6.1.13"/>
    </reaction>
</comment>
<dbReference type="SUPFAM" id="SSF56436">
    <property type="entry name" value="C-type lectin-like"/>
    <property type="match status" value="1"/>
</dbReference>
<keyword evidence="10" id="KW-0732">Signal</keyword>
<evidence type="ECO:0000256" key="10">
    <source>
        <dbReference type="SAM" id="SignalP"/>
    </source>
</evidence>
<dbReference type="InterPro" id="IPR017946">
    <property type="entry name" value="PLC-like_Pdiesterase_TIM-brl"/>
</dbReference>
<evidence type="ECO:0000256" key="4">
    <source>
        <dbReference type="ARBA" id="ARBA00019758"/>
    </source>
</evidence>
<reference evidence="12 13" key="2">
    <citation type="journal article" date="2022" name="Mar. Drugs">
        <title>Bioassay-Guided Fractionation Leads to the Detection of Cholic Acid Generated by the Rare Thalassomonas sp.</title>
        <authorList>
            <person name="Pheiffer F."/>
            <person name="Schneider Y.K."/>
            <person name="Hansen E.H."/>
            <person name="Andersen J.H."/>
            <person name="Isaksson J."/>
            <person name="Busche T."/>
            <person name="R C."/>
            <person name="Kalinowski J."/>
            <person name="Zyl L.V."/>
            <person name="Trindade M."/>
        </authorList>
    </citation>
    <scope>NUCLEOTIDE SEQUENCE [LARGE SCALE GENOMIC DNA]</scope>
    <source>
        <strain evidence="12 13">A5K-106</strain>
    </source>
</reference>
<dbReference type="Proteomes" id="UP000032568">
    <property type="component" value="Chromosome"/>
</dbReference>
<dbReference type="KEGG" id="tact:SG35_018120"/>
<evidence type="ECO:0000256" key="2">
    <source>
        <dbReference type="ARBA" id="ARBA00004370"/>
    </source>
</evidence>
<dbReference type="EMBL" id="CP059735">
    <property type="protein sequence ID" value="WDD97248.1"/>
    <property type="molecule type" value="Genomic_DNA"/>
</dbReference>
<evidence type="ECO:0000313" key="13">
    <source>
        <dbReference type="Proteomes" id="UP000032568"/>
    </source>
</evidence>
<dbReference type="EC" id="4.6.1.13" evidence="3"/>
<keyword evidence="13" id="KW-1185">Reference proteome</keyword>
<evidence type="ECO:0000256" key="5">
    <source>
        <dbReference type="ARBA" id="ARBA00022692"/>
    </source>
</evidence>
<dbReference type="SUPFAM" id="SSF51695">
    <property type="entry name" value="PLC-like phosphodiesterases"/>
    <property type="match status" value="1"/>
</dbReference>
<evidence type="ECO:0000313" key="12">
    <source>
        <dbReference type="EMBL" id="WDD97248.1"/>
    </source>
</evidence>
<feature type="domain" description="C-type lectin" evidence="11">
    <location>
        <begin position="277"/>
        <end position="345"/>
    </location>
</feature>
<dbReference type="InterPro" id="IPR016186">
    <property type="entry name" value="C-type_lectin-like/link_sf"/>
</dbReference>
<dbReference type="InterPro" id="IPR051008">
    <property type="entry name" value="Telomere_Capping_Maintenance"/>
</dbReference>
<dbReference type="Pfam" id="PF00388">
    <property type="entry name" value="PI-PLC-X"/>
    <property type="match status" value="1"/>
</dbReference>
<dbReference type="Gene3D" id="3.20.20.190">
    <property type="entry name" value="Phosphatidylinositol (PI) phosphodiesterase"/>
    <property type="match status" value="1"/>
</dbReference>
<dbReference type="InterPro" id="IPR000909">
    <property type="entry name" value="PLipase_C_PInositol-sp_X_dom"/>
</dbReference>
<feature type="signal peptide" evidence="10">
    <location>
        <begin position="1"/>
        <end position="24"/>
    </location>
</feature>
<comment type="subcellular location">
    <subcellularLocation>
        <location evidence="2">Membrane</location>
    </subcellularLocation>
</comment>
<dbReference type="GO" id="GO:0008081">
    <property type="term" value="F:phosphoric diester hydrolase activity"/>
    <property type="evidence" value="ECO:0007669"/>
    <property type="project" value="InterPro"/>
</dbReference>
<accession>A0AAE9YN82</accession>
<reference evidence="12 13" key="1">
    <citation type="journal article" date="2015" name="Genome Announc.">
        <title>Draft Genome Sequences of Marine Isolates of Thalassomonas viridans and Thalassomonas actiniarum.</title>
        <authorList>
            <person name="Olonade I."/>
            <person name="van Zyl L.J."/>
            <person name="Trindade M."/>
        </authorList>
    </citation>
    <scope>NUCLEOTIDE SEQUENCE [LARGE SCALE GENOMIC DNA]</scope>
    <source>
        <strain evidence="12 13">A5K-106</strain>
    </source>
</reference>
<name>A0AAE9YN82_9GAMM</name>
<feature type="chain" id="PRO_5041898976" description="1-phosphatidylinositol phosphodiesterase" evidence="10">
    <location>
        <begin position="25"/>
        <end position="444"/>
    </location>
</feature>
<gene>
    <name evidence="12" type="ORF">SG35_018120</name>
</gene>
<evidence type="ECO:0000256" key="8">
    <source>
        <dbReference type="ARBA" id="ARBA00030474"/>
    </source>
</evidence>
<protein>
    <recommendedName>
        <fullName evidence="4">1-phosphatidylinositol phosphodiesterase</fullName>
        <ecNumber evidence="3">4.6.1.13</ecNumber>
    </recommendedName>
    <alternativeName>
        <fullName evidence="8">Phosphatidylinositol diacylglycerol-lyase</fullName>
    </alternativeName>
    <alternativeName>
        <fullName evidence="9">Phosphatidylinositol-specific phospholipase C</fullName>
    </alternativeName>
</protein>
<dbReference type="PANTHER" id="PTHR35518">
    <property type="entry name" value="MAINTENANCE OF TELOMOERE CAPPING"/>
    <property type="match status" value="1"/>
</dbReference>
<dbReference type="GO" id="GO:0016020">
    <property type="term" value="C:membrane"/>
    <property type="evidence" value="ECO:0007669"/>
    <property type="project" value="UniProtKB-SubCell"/>
</dbReference>
<dbReference type="AlphaFoldDB" id="A0AAE9YN82"/>
<organism evidence="12 13">
    <name type="scientific">Thalassomonas actiniarum</name>
    <dbReference type="NCBI Taxonomy" id="485447"/>
    <lineage>
        <taxon>Bacteria</taxon>
        <taxon>Pseudomonadati</taxon>
        <taxon>Pseudomonadota</taxon>
        <taxon>Gammaproteobacteria</taxon>
        <taxon>Alteromonadales</taxon>
        <taxon>Colwelliaceae</taxon>
        <taxon>Thalassomonas</taxon>
    </lineage>
</organism>
<proteinExistence type="predicted"/>
<dbReference type="InterPro" id="IPR016187">
    <property type="entry name" value="CTDL_fold"/>
</dbReference>
<dbReference type="PROSITE" id="PS50007">
    <property type="entry name" value="PIPLC_X_DOMAIN"/>
    <property type="match status" value="1"/>
</dbReference>
<evidence type="ECO:0000256" key="1">
    <source>
        <dbReference type="ARBA" id="ARBA00001316"/>
    </source>
</evidence>
<evidence type="ECO:0000259" key="11">
    <source>
        <dbReference type="PROSITE" id="PS50041"/>
    </source>
</evidence>
<dbReference type="PANTHER" id="PTHR35518:SF2">
    <property type="entry name" value="MAINTENANCE OF TELOMERE CAPPING PROTEIN 6"/>
    <property type="match status" value="1"/>
</dbReference>
<evidence type="ECO:0000256" key="3">
    <source>
        <dbReference type="ARBA" id="ARBA00012581"/>
    </source>
</evidence>
<evidence type="ECO:0000256" key="9">
    <source>
        <dbReference type="ARBA" id="ARBA00030782"/>
    </source>
</evidence>
<dbReference type="GO" id="GO:0006629">
    <property type="term" value="P:lipid metabolic process"/>
    <property type="evidence" value="ECO:0007669"/>
    <property type="project" value="InterPro"/>
</dbReference>
<keyword evidence="7" id="KW-0472">Membrane</keyword>
<keyword evidence="5" id="KW-0812">Transmembrane</keyword>
<dbReference type="Gene3D" id="3.10.100.10">
    <property type="entry name" value="Mannose-Binding Protein A, subunit A"/>
    <property type="match status" value="1"/>
</dbReference>
<keyword evidence="6" id="KW-1133">Transmembrane helix</keyword>
<evidence type="ECO:0000256" key="6">
    <source>
        <dbReference type="ARBA" id="ARBA00022989"/>
    </source>
</evidence>